<feature type="transmembrane region" description="Helical" evidence="1">
    <location>
        <begin position="30"/>
        <end position="54"/>
    </location>
</feature>
<evidence type="ECO:0000256" key="1">
    <source>
        <dbReference type="SAM" id="Phobius"/>
    </source>
</evidence>
<feature type="non-terminal residue" evidence="2">
    <location>
        <position position="104"/>
    </location>
</feature>
<accession>A0AAW2Q0F5</accession>
<dbReference type="AlphaFoldDB" id="A0AAW2Q0F5"/>
<proteinExistence type="predicted"/>
<keyword evidence="1" id="KW-0812">Transmembrane</keyword>
<organism evidence="2">
    <name type="scientific">Sesamum radiatum</name>
    <name type="common">Black benniseed</name>
    <dbReference type="NCBI Taxonomy" id="300843"/>
    <lineage>
        <taxon>Eukaryota</taxon>
        <taxon>Viridiplantae</taxon>
        <taxon>Streptophyta</taxon>
        <taxon>Embryophyta</taxon>
        <taxon>Tracheophyta</taxon>
        <taxon>Spermatophyta</taxon>
        <taxon>Magnoliopsida</taxon>
        <taxon>eudicotyledons</taxon>
        <taxon>Gunneridae</taxon>
        <taxon>Pentapetalae</taxon>
        <taxon>asterids</taxon>
        <taxon>lamiids</taxon>
        <taxon>Lamiales</taxon>
        <taxon>Pedaliaceae</taxon>
        <taxon>Sesamum</taxon>
    </lineage>
</organism>
<name>A0AAW2Q0F5_SESRA</name>
<sequence length="104" mass="12062">MVSYQKTWATVGKDSRLNESKIDMLFDNHLHILLIFHVHLDMLVSNMLIFAFVFDFQSCFDLDPIPPCQMVVTKIRLDKSFNVLKRELAFFADISDFISCNASL</sequence>
<dbReference type="EMBL" id="JACGWJ010000016">
    <property type="protein sequence ID" value="KAL0361180.1"/>
    <property type="molecule type" value="Genomic_DNA"/>
</dbReference>
<keyword evidence="1" id="KW-0472">Membrane</keyword>
<evidence type="ECO:0000313" key="2">
    <source>
        <dbReference type="EMBL" id="KAL0361180.1"/>
    </source>
</evidence>
<reference evidence="2" key="2">
    <citation type="journal article" date="2024" name="Plant">
        <title>Genomic evolution and insights into agronomic trait innovations of Sesamum species.</title>
        <authorList>
            <person name="Miao H."/>
            <person name="Wang L."/>
            <person name="Qu L."/>
            <person name="Liu H."/>
            <person name="Sun Y."/>
            <person name="Le M."/>
            <person name="Wang Q."/>
            <person name="Wei S."/>
            <person name="Zheng Y."/>
            <person name="Lin W."/>
            <person name="Duan Y."/>
            <person name="Cao H."/>
            <person name="Xiong S."/>
            <person name="Wang X."/>
            <person name="Wei L."/>
            <person name="Li C."/>
            <person name="Ma Q."/>
            <person name="Ju M."/>
            <person name="Zhao R."/>
            <person name="Li G."/>
            <person name="Mu C."/>
            <person name="Tian Q."/>
            <person name="Mei H."/>
            <person name="Zhang T."/>
            <person name="Gao T."/>
            <person name="Zhang H."/>
        </authorList>
    </citation>
    <scope>NUCLEOTIDE SEQUENCE</scope>
    <source>
        <strain evidence="2">G02</strain>
    </source>
</reference>
<comment type="caution">
    <text evidence="2">The sequence shown here is derived from an EMBL/GenBank/DDBJ whole genome shotgun (WGS) entry which is preliminary data.</text>
</comment>
<keyword evidence="1" id="KW-1133">Transmembrane helix</keyword>
<reference evidence="2" key="1">
    <citation type="submission" date="2020-06" db="EMBL/GenBank/DDBJ databases">
        <authorList>
            <person name="Li T."/>
            <person name="Hu X."/>
            <person name="Zhang T."/>
            <person name="Song X."/>
            <person name="Zhang H."/>
            <person name="Dai N."/>
            <person name="Sheng W."/>
            <person name="Hou X."/>
            <person name="Wei L."/>
        </authorList>
    </citation>
    <scope>NUCLEOTIDE SEQUENCE</scope>
    <source>
        <strain evidence="2">G02</strain>
        <tissue evidence="2">Leaf</tissue>
    </source>
</reference>
<protein>
    <submittedName>
        <fullName evidence="2">Uncharacterized protein</fullName>
    </submittedName>
</protein>
<gene>
    <name evidence="2" type="ORF">Sradi_3802500</name>
</gene>